<evidence type="ECO:0000313" key="2">
    <source>
        <dbReference type="Proteomes" id="UP001164250"/>
    </source>
</evidence>
<name>A0ACC1A5X6_9ROSI</name>
<keyword evidence="2" id="KW-1185">Reference proteome</keyword>
<sequence>MVYDSTFYKPYQAFLDEEWDDLQTFFTKENPCALSYPLTAAMDTAFHLAVFSNIRRHGSSCVAAAYGNLEAVALLVEYDKKLFGNDKHTEFLEDINDEGETALFKAAAYGRTKVVKFLASESSEQLIRVTYNEITETGEMKIVTQLKDIHRQKITHIKEKAKPSTPLEEKTIELQGASIILHVASEPSKPPTPPAEKTSEVPGASILHAAILGENFETALLLLKLDKSLATLEDEKGWTSLHLLASMPSAFKSGYRMSTWIGRVFYCCLPINDRVADDDEKGSCFDDVKGLRFGDDVEDKELCCLNLFKGWWILGKIYSLARKICEAKRKHKLASRLTKSLIAEHDFWIRDVMPTDDNEQGNCKDFKPSPLFMATERGIVKIVKEIIKICPQLVEYKNHLKQNILHVAIKHRQKKIFDHVKTMKIPMTRLVRGIDKNGYTILHHAANTRDDTREIHSAGPVYELQAELKWYKVSPSFSYFKNFNHVWIKI</sequence>
<dbReference type="EMBL" id="CM047908">
    <property type="protein sequence ID" value="KAJ0081816.1"/>
    <property type="molecule type" value="Genomic_DNA"/>
</dbReference>
<comment type="caution">
    <text evidence="1">The sequence shown here is derived from an EMBL/GenBank/DDBJ whole genome shotgun (WGS) entry which is preliminary data.</text>
</comment>
<proteinExistence type="predicted"/>
<accession>A0ACC1A5X6</accession>
<gene>
    <name evidence="1" type="ORF">Patl1_09893</name>
</gene>
<protein>
    <submittedName>
        <fullName evidence="1">Uncharacterized protein</fullName>
    </submittedName>
</protein>
<reference evidence="2" key="1">
    <citation type="journal article" date="2023" name="G3 (Bethesda)">
        <title>Genome assembly and association tests identify interacting loci associated with vigor, precocity, and sex in interspecific pistachio rootstocks.</title>
        <authorList>
            <person name="Palmer W."/>
            <person name="Jacygrad E."/>
            <person name="Sagayaradj S."/>
            <person name="Cavanaugh K."/>
            <person name="Han R."/>
            <person name="Bertier L."/>
            <person name="Beede B."/>
            <person name="Kafkas S."/>
            <person name="Golino D."/>
            <person name="Preece J."/>
            <person name="Michelmore R."/>
        </authorList>
    </citation>
    <scope>NUCLEOTIDE SEQUENCE [LARGE SCALE GENOMIC DNA]</scope>
</reference>
<evidence type="ECO:0000313" key="1">
    <source>
        <dbReference type="EMBL" id="KAJ0081816.1"/>
    </source>
</evidence>
<organism evidence="1 2">
    <name type="scientific">Pistacia atlantica</name>
    <dbReference type="NCBI Taxonomy" id="434234"/>
    <lineage>
        <taxon>Eukaryota</taxon>
        <taxon>Viridiplantae</taxon>
        <taxon>Streptophyta</taxon>
        <taxon>Embryophyta</taxon>
        <taxon>Tracheophyta</taxon>
        <taxon>Spermatophyta</taxon>
        <taxon>Magnoliopsida</taxon>
        <taxon>eudicotyledons</taxon>
        <taxon>Gunneridae</taxon>
        <taxon>Pentapetalae</taxon>
        <taxon>rosids</taxon>
        <taxon>malvids</taxon>
        <taxon>Sapindales</taxon>
        <taxon>Anacardiaceae</taxon>
        <taxon>Pistacia</taxon>
    </lineage>
</organism>
<dbReference type="Proteomes" id="UP001164250">
    <property type="component" value="Chromosome 12"/>
</dbReference>